<comment type="subcellular location">
    <subcellularLocation>
        <location evidence="1">Cytoplasm</location>
    </subcellularLocation>
</comment>
<gene>
    <name evidence="5" type="ORF">D5S19_19000</name>
</gene>
<keyword evidence="6" id="KW-1185">Reference proteome</keyword>
<dbReference type="RefSeq" id="WP_120024688.1">
    <property type="nucleotide sequence ID" value="NZ_QZFV01000092.1"/>
</dbReference>
<dbReference type="Proteomes" id="UP000285112">
    <property type="component" value="Unassembled WGS sequence"/>
</dbReference>
<evidence type="ECO:0000256" key="4">
    <source>
        <dbReference type="ARBA" id="ARBA00023186"/>
    </source>
</evidence>
<sequence length="250" mass="27212">MTIPDRPVRIPRPAFFVAWNHVGGGTLPPVIDPDDTYATADFSRELARRTMSRFEALRLATPDGRLTPQFRATLELLAAPERELYCWTSFVHRPDDNGAALVASAGRDAVRLITDHRSIQLDPIPAHELAASLAGALPDYAPARISHLRVPVACFNGRSVDPLSEASGQADQMRHLSRTERAAVHKLYAATRHGGNRIRSTPLTVYDLTRAGRILAFASTDTNGCQEATMCPGNRATLIDALNLTVNGLA</sequence>
<keyword evidence="4" id="KW-0143">Chaperone</keyword>
<name>A0A419I1V0_9PSEU</name>
<proteinExistence type="inferred from homology"/>
<evidence type="ECO:0000256" key="3">
    <source>
        <dbReference type="ARBA" id="ARBA00022490"/>
    </source>
</evidence>
<comment type="caution">
    <text evidence="5">The sequence shown here is derived from an EMBL/GenBank/DDBJ whole genome shotgun (WGS) entry which is preliminary data.</text>
</comment>
<comment type="similarity">
    <text evidence="2">Belongs to the EspG family.</text>
</comment>
<accession>A0A419I1V0</accession>
<evidence type="ECO:0000256" key="1">
    <source>
        <dbReference type="ARBA" id="ARBA00004496"/>
    </source>
</evidence>
<dbReference type="InterPro" id="IPR025734">
    <property type="entry name" value="EspG"/>
</dbReference>
<dbReference type="OrthoDB" id="3612957at2"/>
<keyword evidence="3" id="KW-0963">Cytoplasm</keyword>
<organism evidence="5 6">
    <name type="scientific">Amycolatopsis panacis</name>
    <dbReference type="NCBI Taxonomy" id="2340917"/>
    <lineage>
        <taxon>Bacteria</taxon>
        <taxon>Bacillati</taxon>
        <taxon>Actinomycetota</taxon>
        <taxon>Actinomycetes</taxon>
        <taxon>Pseudonocardiales</taxon>
        <taxon>Pseudonocardiaceae</taxon>
        <taxon>Amycolatopsis</taxon>
    </lineage>
</organism>
<protein>
    <submittedName>
        <fullName evidence="5">ESX secretion-associated protein EspG</fullName>
    </submittedName>
</protein>
<evidence type="ECO:0000313" key="5">
    <source>
        <dbReference type="EMBL" id="RJQ83751.1"/>
    </source>
</evidence>
<dbReference type="AlphaFoldDB" id="A0A419I1V0"/>
<evidence type="ECO:0000313" key="6">
    <source>
        <dbReference type="Proteomes" id="UP000285112"/>
    </source>
</evidence>
<reference evidence="5 6" key="1">
    <citation type="submission" date="2018-09" db="EMBL/GenBank/DDBJ databases">
        <title>YIM PH 21725 draft genome.</title>
        <authorList>
            <person name="Miao C."/>
        </authorList>
    </citation>
    <scope>NUCLEOTIDE SEQUENCE [LARGE SCALE GENOMIC DNA]</scope>
    <source>
        <strain evidence="6">YIM PH21725</strain>
    </source>
</reference>
<dbReference type="Pfam" id="PF14011">
    <property type="entry name" value="ESX-1_EspG"/>
    <property type="match status" value="1"/>
</dbReference>
<evidence type="ECO:0000256" key="2">
    <source>
        <dbReference type="ARBA" id="ARBA00006411"/>
    </source>
</evidence>
<dbReference type="EMBL" id="QZFV01000092">
    <property type="protein sequence ID" value="RJQ83751.1"/>
    <property type="molecule type" value="Genomic_DNA"/>
</dbReference>